<dbReference type="Gene3D" id="2.10.25.10">
    <property type="entry name" value="Laminin"/>
    <property type="match status" value="1"/>
</dbReference>
<feature type="disulfide bond" evidence="1">
    <location>
        <begin position="706"/>
        <end position="716"/>
    </location>
</feature>
<dbReference type="InterPro" id="IPR000742">
    <property type="entry name" value="EGF"/>
</dbReference>
<evidence type="ECO:0000256" key="1">
    <source>
        <dbReference type="PROSITE-ProRule" id="PRU00076"/>
    </source>
</evidence>
<dbReference type="EMBL" id="JAHYIQ010000003">
    <property type="protein sequence ID" value="KAK1134100.1"/>
    <property type="molecule type" value="Genomic_DNA"/>
</dbReference>
<proteinExistence type="predicted"/>
<dbReference type="InterPro" id="IPR009030">
    <property type="entry name" value="Growth_fac_rcpt_cys_sf"/>
</dbReference>
<accession>A0AA40GAE3</accession>
<keyword evidence="1" id="KW-1015">Disulfide bond</keyword>
<gene>
    <name evidence="3" type="ORF">K0M31_011882</name>
</gene>
<feature type="domain" description="EGF-like" evidence="2">
    <location>
        <begin position="116"/>
        <end position="154"/>
    </location>
</feature>
<dbReference type="SUPFAM" id="SSF90148">
    <property type="entry name" value="DPY module"/>
    <property type="match status" value="5"/>
</dbReference>
<dbReference type="SMART" id="SM00181">
    <property type="entry name" value="EGF"/>
    <property type="match status" value="14"/>
</dbReference>
<comment type="caution">
    <text evidence="1">Lacks conserved residue(s) required for the propagation of feature annotation.</text>
</comment>
<evidence type="ECO:0000313" key="4">
    <source>
        <dbReference type="Proteomes" id="UP001177670"/>
    </source>
</evidence>
<dbReference type="InterPro" id="IPR048407">
    <property type="entry name" value="Dumpy_DPY"/>
</dbReference>
<sequence length="749" mass="79373">MYTTVPINVSPCTPSPCGFNAMCKEQNGVGSCICLADYIGNPYEGCRPECVVDTDCPSTMSCIRSKCQDPCPGTCGTNAECKVINHRPACTCIQGYSGNPFQYCTMIREIEDVTMYKDPCNPSSCGPNSQCRVVNGQGVCSCLPEYTGTPPMCRPECVLNSECSQNRACVNQKCVDPCPASCGTFATCVLRNHSPICACRELYTGDPFTRCFPAPQPIPPTAVEVSQPCLPSPCGVNSECRVINGGPSCQCLPNYIGSPPNCRPECTVNSDCSPSQACMGEKCRDPCPGSCGFNAQCRVFNHVPMCSCIQGYTGDPFSQCNQLISSPEPSEIDLCNPSPCGPNAICDNGICSCMPDYYGDSNIGCRPECVLNNDCPRNRACVRNKCEDPCVSACATDAICEVVNHVPMCSCPAGFEGNAFAFCRPAIAELPSNPCSPSPCGPNSQCRARNGQAICSCVPGYLGNPPICRPECVVSSDCPPNESCSNQKCINPCVGTCGLAAHCTVANRNPICHCPEGFTGDPFIRCTPLPQAPPEPINVCQPSPCGPNAQCQISGNSPSCSCLPEFIGSPPYCKPECISNSECPTNLACINQKCRDPCPGSCGANAECRIISHTPICVCSPGFVGDPFVQCITKLVAQSPIEKFTPCVPSPCGSNAVCNEQNGAASCKCIADYIGNPYEGCRPECVINSDCSANQACIRSKCQNPCPGFCGYNAVCQIVNHTPLCTCQSGYTGDPFVQCNVIQAPRKFF</sequence>
<dbReference type="PANTHER" id="PTHR22963:SF39">
    <property type="entry name" value="DUMPY"/>
    <property type="match status" value="1"/>
</dbReference>
<feature type="domain" description="EGF-like" evidence="2">
    <location>
        <begin position="431"/>
        <end position="469"/>
    </location>
</feature>
<feature type="domain" description="EGF-like" evidence="2">
    <location>
        <begin position="703"/>
        <end position="740"/>
    </location>
</feature>
<dbReference type="SUPFAM" id="SSF57184">
    <property type="entry name" value="Growth factor receptor domain"/>
    <property type="match status" value="1"/>
</dbReference>
<evidence type="ECO:0000313" key="3">
    <source>
        <dbReference type="EMBL" id="KAK1134100.1"/>
    </source>
</evidence>
<name>A0AA40GAE3_9HYME</name>
<keyword evidence="4" id="KW-1185">Reference proteome</keyword>
<evidence type="ECO:0000259" key="2">
    <source>
        <dbReference type="PROSITE" id="PS50026"/>
    </source>
</evidence>
<dbReference type="PROSITE" id="PS01186">
    <property type="entry name" value="EGF_2"/>
    <property type="match status" value="7"/>
</dbReference>
<dbReference type="PROSITE" id="PS50026">
    <property type="entry name" value="EGF_3"/>
    <property type="match status" value="6"/>
</dbReference>
<feature type="domain" description="EGF-like" evidence="2">
    <location>
        <begin position="225"/>
        <end position="263"/>
    </location>
</feature>
<protein>
    <recommendedName>
        <fullName evidence="2">EGF-like domain-containing protein</fullName>
    </recommendedName>
</protein>
<feature type="domain" description="EGF-like" evidence="2">
    <location>
        <begin position="536"/>
        <end position="574"/>
    </location>
</feature>
<dbReference type="AlphaFoldDB" id="A0AA40GAE3"/>
<dbReference type="PANTHER" id="PTHR22963">
    <property type="entry name" value="ENDOGLIN-RELATED"/>
    <property type="match status" value="1"/>
</dbReference>
<dbReference type="Pfam" id="PF21164">
    <property type="entry name" value="Dumpy_DPY"/>
    <property type="match status" value="7"/>
</dbReference>
<keyword evidence="1" id="KW-0245">EGF-like domain</keyword>
<organism evidence="3 4">
    <name type="scientific">Melipona bicolor</name>
    <dbReference type="NCBI Taxonomy" id="60889"/>
    <lineage>
        <taxon>Eukaryota</taxon>
        <taxon>Metazoa</taxon>
        <taxon>Ecdysozoa</taxon>
        <taxon>Arthropoda</taxon>
        <taxon>Hexapoda</taxon>
        <taxon>Insecta</taxon>
        <taxon>Pterygota</taxon>
        <taxon>Neoptera</taxon>
        <taxon>Endopterygota</taxon>
        <taxon>Hymenoptera</taxon>
        <taxon>Apocrita</taxon>
        <taxon>Aculeata</taxon>
        <taxon>Apoidea</taxon>
        <taxon>Anthophila</taxon>
        <taxon>Apidae</taxon>
        <taxon>Melipona</taxon>
    </lineage>
</organism>
<reference evidence="3" key="1">
    <citation type="submission" date="2021-10" db="EMBL/GenBank/DDBJ databases">
        <title>Melipona bicolor Genome sequencing and assembly.</title>
        <authorList>
            <person name="Araujo N.S."/>
            <person name="Arias M.C."/>
        </authorList>
    </citation>
    <scope>NUCLEOTIDE SEQUENCE</scope>
    <source>
        <strain evidence="3">USP_2M_L1-L4_2017</strain>
        <tissue evidence="3">Whole body</tissue>
    </source>
</reference>
<comment type="caution">
    <text evidence="3">The sequence shown here is derived from an EMBL/GenBank/DDBJ whole genome shotgun (WGS) entry which is preliminary data.</text>
</comment>
<dbReference type="Proteomes" id="UP001177670">
    <property type="component" value="Unassembled WGS sequence"/>
</dbReference>
<feature type="domain" description="EGF-like" evidence="2">
    <location>
        <begin position="8"/>
        <end position="47"/>
    </location>
</feature>